<dbReference type="AlphaFoldDB" id="A0AAU7T8E3"/>
<feature type="region of interest" description="Disordered" evidence="1">
    <location>
        <begin position="1"/>
        <end position="70"/>
    </location>
</feature>
<evidence type="ECO:0000256" key="1">
    <source>
        <dbReference type="SAM" id="MobiDB-lite"/>
    </source>
</evidence>
<reference evidence="2" key="1">
    <citation type="submission" date="2024-06" db="EMBL/GenBank/DDBJ databases">
        <title>Kribbella sp. strain HUAS MG21 genome sequences.</title>
        <authorList>
            <person name="Mo P."/>
        </authorList>
    </citation>
    <scope>NUCLEOTIDE SEQUENCE</scope>
    <source>
        <strain evidence="2">HUAS MG21</strain>
    </source>
</reference>
<evidence type="ECO:0000313" key="2">
    <source>
        <dbReference type="EMBL" id="XBV22940.1"/>
    </source>
</evidence>
<proteinExistence type="predicted"/>
<name>A0AAU7T8E3_9ACTN</name>
<organism evidence="2">
    <name type="scientific">Kribbella sp. HUAS MG21</name>
    <dbReference type="NCBI Taxonomy" id="3160966"/>
    <lineage>
        <taxon>Bacteria</taxon>
        <taxon>Bacillati</taxon>
        <taxon>Actinomycetota</taxon>
        <taxon>Actinomycetes</taxon>
        <taxon>Propionibacteriales</taxon>
        <taxon>Kribbellaceae</taxon>
        <taxon>Kribbella</taxon>
    </lineage>
</organism>
<feature type="compositionally biased region" description="Basic and acidic residues" evidence="1">
    <location>
        <begin position="1"/>
        <end position="14"/>
    </location>
</feature>
<dbReference type="RefSeq" id="WP_350275779.1">
    <property type="nucleotide sequence ID" value="NZ_CP158165.1"/>
</dbReference>
<protein>
    <submittedName>
        <fullName evidence="2">Uncharacterized protein</fullName>
    </submittedName>
</protein>
<accession>A0AAU7T8E3</accession>
<sequence>MSDLEKSRAQRDAQRSAARRRPSGSATGEQAMIRHLGVEFYLESHRTAGTPKKSGPSDAGEDAPDGPADQ</sequence>
<dbReference type="EMBL" id="CP158165">
    <property type="protein sequence ID" value="XBV22940.1"/>
    <property type="molecule type" value="Genomic_DNA"/>
</dbReference>
<gene>
    <name evidence="2" type="ORF">ABN611_30780</name>
</gene>